<dbReference type="AlphaFoldDB" id="A0A1L9PLM3"/>
<evidence type="ECO:0000313" key="2">
    <source>
        <dbReference type="Proteomes" id="UP000184073"/>
    </source>
</evidence>
<dbReference type="Proteomes" id="UP000184073">
    <property type="component" value="Unassembled WGS sequence"/>
</dbReference>
<dbReference type="RefSeq" id="XP_040668196.1">
    <property type="nucleotide sequence ID" value="XM_040815950.1"/>
</dbReference>
<proteinExistence type="predicted"/>
<keyword evidence="2" id="KW-1185">Reference proteome</keyword>
<dbReference type="GeneID" id="63731461"/>
<reference evidence="2" key="1">
    <citation type="journal article" date="2017" name="Genome Biol.">
        <title>Comparative genomics reveals high biological diversity and specific adaptations in the industrially and medically important fungal genus Aspergillus.</title>
        <authorList>
            <person name="de Vries R.P."/>
            <person name="Riley R."/>
            <person name="Wiebenga A."/>
            <person name="Aguilar-Osorio G."/>
            <person name="Amillis S."/>
            <person name="Uchima C.A."/>
            <person name="Anderluh G."/>
            <person name="Asadollahi M."/>
            <person name="Askin M."/>
            <person name="Barry K."/>
            <person name="Battaglia E."/>
            <person name="Bayram O."/>
            <person name="Benocci T."/>
            <person name="Braus-Stromeyer S.A."/>
            <person name="Caldana C."/>
            <person name="Canovas D."/>
            <person name="Cerqueira G.C."/>
            <person name="Chen F."/>
            <person name="Chen W."/>
            <person name="Choi C."/>
            <person name="Clum A."/>
            <person name="Dos Santos R.A."/>
            <person name="Damasio A.R."/>
            <person name="Diallinas G."/>
            <person name="Emri T."/>
            <person name="Fekete E."/>
            <person name="Flipphi M."/>
            <person name="Freyberg S."/>
            <person name="Gallo A."/>
            <person name="Gournas C."/>
            <person name="Habgood R."/>
            <person name="Hainaut M."/>
            <person name="Harispe M.L."/>
            <person name="Henrissat B."/>
            <person name="Hilden K.S."/>
            <person name="Hope R."/>
            <person name="Hossain A."/>
            <person name="Karabika E."/>
            <person name="Karaffa L."/>
            <person name="Karanyi Z."/>
            <person name="Krasevec N."/>
            <person name="Kuo A."/>
            <person name="Kusch H."/>
            <person name="LaButti K."/>
            <person name="Lagendijk E.L."/>
            <person name="Lapidus A."/>
            <person name="Levasseur A."/>
            <person name="Lindquist E."/>
            <person name="Lipzen A."/>
            <person name="Logrieco A.F."/>
            <person name="MacCabe A."/>
            <person name="Maekelae M.R."/>
            <person name="Malavazi I."/>
            <person name="Melin P."/>
            <person name="Meyer V."/>
            <person name="Mielnichuk N."/>
            <person name="Miskei M."/>
            <person name="Molnar A.P."/>
            <person name="Mule G."/>
            <person name="Ngan C.Y."/>
            <person name="Orejas M."/>
            <person name="Orosz E."/>
            <person name="Ouedraogo J.P."/>
            <person name="Overkamp K.M."/>
            <person name="Park H.-S."/>
            <person name="Perrone G."/>
            <person name="Piumi F."/>
            <person name="Punt P.J."/>
            <person name="Ram A.F."/>
            <person name="Ramon A."/>
            <person name="Rauscher S."/>
            <person name="Record E."/>
            <person name="Riano-Pachon D.M."/>
            <person name="Robert V."/>
            <person name="Roehrig J."/>
            <person name="Ruller R."/>
            <person name="Salamov A."/>
            <person name="Salih N.S."/>
            <person name="Samson R.A."/>
            <person name="Sandor E."/>
            <person name="Sanguinetti M."/>
            <person name="Schuetze T."/>
            <person name="Sepcic K."/>
            <person name="Shelest E."/>
            <person name="Sherlock G."/>
            <person name="Sophianopoulou V."/>
            <person name="Squina F.M."/>
            <person name="Sun H."/>
            <person name="Susca A."/>
            <person name="Todd R.B."/>
            <person name="Tsang A."/>
            <person name="Unkles S.E."/>
            <person name="van de Wiele N."/>
            <person name="van Rossen-Uffink D."/>
            <person name="Oliveira J.V."/>
            <person name="Vesth T.C."/>
            <person name="Visser J."/>
            <person name="Yu J.-H."/>
            <person name="Zhou M."/>
            <person name="Andersen M.R."/>
            <person name="Archer D.B."/>
            <person name="Baker S.E."/>
            <person name="Benoit I."/>
            <person name="Brakhage A.A."/>
            <person name="Braus G.H."/>
            <person name="Fischer R."/>
            <person name="Frisvad J.C."/>
            <person name="Goldman G.H."/>
            <person name="Houbraken J."/>
            <person name="Oakley B."/>
            <person name="Pocsi I."/>
            <person name="Scazzocchio C."/>
            <person name="Seiboth B."/>
            <person name="vanKuyk P.A."/>
            <person name="Wortman J."/>
            <person name="Dyer P.S."/>
            <person name="Grigoriev I.V."/>
        </authorList>
    </citation>
    <scope>NUCLEOTIDE SEQUENCE [LARGE SCALE GENOMIC DNA]</scope>
    <source>
        <strain evidence="2">CBS 583.65</strain>
    </source>
</reference>
<accession>A0A1L9PLM3</accession>
<protein>
    <submittedName>
        <fullName evidence="1">Uncharacterized protein</fullName>
    </submittedName>
</protein>
<dbReference type="EMBL" id="KV878129">
    <property type="protein sequence ID" value="OJJ02434.1"/>
    <property type="molecule type" value="Genomic_DNA"/>
</dbReference>
<evidence type="ECO:0000313" key="1">
    <source>
        <dbReference type="EMBL" id="OJJ02434.1"/>
    </source>
</evidence>
<gene>
    <name evidence="1" type="ORF">ASPVEDRAFT_674744</name>
</gene>
<name>A0A1L9PLM3_ASPVE</name>
<dbReference type="VEuPathDB" id="FungiDB:ASPVEDRAFT_674744"/>
<sequence length="129" mass="14151">MISVKCCLCWQFDLGEASDSGGSELVVAWEMSRHSGRVGLRLRSPLSESFILMIHTFGSDAQAVSTIRARHWLASRRSPLAFFVSFLILALRKIDEPARVGKNAQSESKTCAACPADIRSAGILVRVRS</sequence>
<organism evidence="1 2">
    <name type="scientific">Aspergillus versicolor CBS 583.65</name>
    <dbReference type="NCBI Taxonomy" id="1036611"/>
    <lineage>
        <taxon>Eukaryota</taxon>
        <taxon>Fungi</taxon>
        <taxon>Dikarya</taxon>
        <taxon>Ascomycota</taxon>
        <taxon>Pezizomycotina</taxon>
        <taxon>Eurotiomycetes</taxon>
        <taxon>Eurotiomycetidae</taxon>
        <taxon>Eurotiales</taxon>
        <taxon>Aspergillaceae</taxon>
        <taxon>Aspergillus</taxon>
        <taxon>Aspergillus subgen. Nidulantes</taxon>
    </lineage>
</organism>